<proteinExistence type="predicted"/>
<name>A0A011P6Q9_9PROT</name>
<organism evidence="2 3">
    <name type="scientific">Candidatus Accumulibacter appositus</name>
    <dbReference type="NCBI Taxonomy" id="1454003"/>
    <lineage>
        <taxon>Bacteria</taxon>
        <taxon>Pseudomonadati</taxon>
        <taxon>Pseudomonadota</taxon>
        <taxon>Betaproteobacteria</taxon>
        <taxon>Candidatus Accumulibacter</taxon>
    </lineage>
</organism>
<sequence length="80" mass="8381">MLASAQIASTSSAPRTASPGSSRTYLGKIGAHSVVAVLPTMKPIAPRPSACCRIIAEMVRLRAPISLSTAISRTLFRVMV</sequence>
<feature type="compositionally biased region" description="Low complexity" evidence="1">
    <location>
        <begin position="9"/>
        <end position="23"/>
    </location>
</feature>
<dbReference type="Proteomes" id="UP000021816">
    <property type="component" value="Unassembled WGS sequence"/>
</dbReference>
<dbReference type="EMBL" id="JEMX01000003">
    <property type="protein sequence ID" value="EXI83261.1"/>
    <property type="molecule type" value="Genomic_DNA"/>
</dbReference>
<feature type="region of interest" description="Disordered" evidence="1">
    <location>
        <begin position="1"/>
        <end position="24"/>
    </location>
</feature>
<evidence type="ECO:0000313" key="3">
    <source>
        <dbReference type="Proteomes" id="UP000021816"/>
    </source>
</evidence>
<evidence type="ECO:0000256" key="1">
    <source>
        <dbReference type="SAM" id="MobiDB-lite"/>
    </source>
</evidence>
<reference evidence="2 3" key="1">
    <citation type="submission" date="2014-02" db="EMBL/GenBank/DDBJ databases">
        <title>Expanding our view of genomic diversity in Candidatus Accumulibacter clades.</title>
        <authorList>
            <person name="Skennerton C.T."/>
            <person name="Barr J.J."/>
            <person name="Slater F.R."/>
            <person name="Bond P.L."/>
            <person name="Tyson G.W."/>
        </authorList>
    </citation>
    <scope>NUCLEOTIDE SEQUENCE [LARGE SCALE GENOMIC DNA]</scope>
    <source>
        <strain evidence="3">BA-92</strain>
    </source>
</reference>
<comment type="caution">
    <text evidence="2">The sequence shown here is derived from an EMBL/GenBank/DDBJ whole genome shotgun (WGS) entry which is preliminary data.</text>
</comment>
<protein>
    <submittedName>
        <fullName evidence="2">Uncharacterized protein</fullName>
    </submittedName>
</protein>
<dbReference type="AlphaFoldDB" id="A0A011P6Q9"/>
<gene>
    <name evidence="2" type="ORF">AW10_00092</name>
</gene>
<evidence type="ECO:0000313" key="2">
    <source>
        <dbReference type="EMBL" id="EXI83261.1"/>
    </source>
</evidence>
<accession>A0A011P6Q9</accession>